<comment type="caution">
    <text evidence="14">The sequence shown here is derived from an EMBL/GenBank/DDBJ whole genome shotgun (WGS) entry which is preliminary data.</text>
</comment>
<organism evidence="14 15">
    <name type="scientific">Rhypophila decipiens</name>
    <dbReference type="NCBI Taxonomy" id="261697"/>
    <lineage>
        <taxon>Eukaryota</taxon>
        <taxon>Fungi</taxon>
        <taxon>Dikarya</taxon>
        <taxon>Ascomycota</taxon>
        <taxon>Pezizomycotina</taxon>
        <taxon>Sordariomycetes</taxon>
        <taxon>Sordariomycetidae</taxon>
        <taxon>Sordariales</taxon>
        <taxon>Naviculisporaceae</taxon>
        <taxon>Rhypophila</taxon>
    </lineage>
</organism>
<feature type="region of interest" description="Disordered" evidence="10">
    <location>
        <begin position="520"/>
        <end position="819"/>
    </location>
</feature>
<name>A0AAN6YER2_9PEZI</name>
<dbReference type="GO" id="GO:0098552">
    <property type="term" value="C:side of membrane"/>
    <property type="evidence" value="ECO:0007669"/>
    <property type="project" value="UniProtKB-KW"/>
</dbReference>
<feature type="compositionally biased region" description="Pro residues" evidence="10">
    <location>
        <begin position="777"/>
        <end position="797"/>
    </location>
</feature>
<evidence type="ECO:0000313" key="15">
    <source>
        <dbReference type="Proteomes" id="UP001301769"/>
    </source>
</evidence>
<comment type="similarity">
    <text evidence="3">Belongs to the RBT5 family.</text>
</comment>
<evidence type="ECO:0000259" key="13">
    <source>
        <dbReference type="PROSITE" id="PS52012"/>
    </source>
</evidence>
<sequence length="915" mass="97743">MSPSRMAFKPFLFLTLLWTTLSTVATAERNTGIPSEITDFVPYCARDCFRSFITANFGSSGCGSSPSLECLCRRTGASGYTLGEGAYACSVAEASREKCRGADADTGVPVEAYNMCSQVSNAAPATHDTIVATLIIPSGTGGLVVPTAAPTSASPTSSTTTTSPTRSTPTPTSIESSETPVPSSSPSRLSAPQIAGISLGVIAGVVAFGVLLIFLARCIRRRRFGDEDSEAGFAKMRDSLSYHQGSPPALHGGLQISNPIRKPTVEMDFQRPLGAYNQYYGGQPAEYQQPAPEPVHPGMIGVAISPNKPVAIQSNSNANMTAANSASKIGFAAPPAVVFTPPSRSNTMDQVAPSPPKPALTLAIPKGRAPTTGARDSIVTEFAEDGEGESNPNTSSIWRPPPSEPQSASTYYYADKGGNWVLRRASTAKKPVAANRGPVSPQMEELPSPEDRTRAERAQDFPVPVVRPLRISKNFQPQLGSPIAFKDQARANRSSSIYTSNNTVPPTSTYYAMMREGRDLTGGGRAKQQQQQQQQQRAVPSSTRNKRVSYQSSTSIESGAAGPFDDDEDIIENEPQVSLSPVAQSPLTPLEGKSPVSYPKIHKNGARLSLFPPPSTAVRDNSRSPPGQASPTLGASAATKKTTPQTAPNKRLLYPGGLGLPSNPNPNRNPGQIKTGSPETRVGVFPTAVPISAPPVAELPATPPRRPSPARAQQGLGISEQRQRQYHQRPLHQQQQQQQQQMYQAPSQVQQQRQQQRPAPAPSPHIQMQMQSQPQRYPSPPQYQQPQQPQPYQPYQPPATVSASSPEGNQSHSQSQAAAAAAAQQSSLLAKRLGAEKAAALSLGASGSGDTITKPTKRREKWTRESFGPKTINTKGNKQAVHDDDDLPYPVPITPGWVPQLTPTKRGDDLYLNVQ</sequence>
<protein>
    <recommendedName>
        <fullName evidence="13">CFEM domain-containing protein</fullName>
    </recommendedName>
</protein>
<comment type="caution">
    <text evidence="9">Lacks conserved residue(s) required for the propagation of feature annotation.</text>
</comment>
<keyword evidence="5" id="KW-0336">GPI-anchor</keyword>
<reference evidence="14" key="1">
    <citation type="journal article" date="2023" name="Mol. Phylogenet. Evol.">
        <title>Genome-scale phylogeny and comparative genomics of the fungal order Sordariales.</title>
        <authorList>
            <person name="Hensen N."/>
            <person name="Bonometti L."/>
            <person name="Westerberg I."/>
            <person name="Brannstrom I.O."/>
            <person name="Guillou S."/>
            <person name="Cros-Aarteil S."/>
            <person name="Calhoun S."/>
            <person name="Haridas S."/>
            <person name="Kuo A."/>
            <person name="Mondo S."/>
            <person name="Pangilinan J."/>
            <person name="Riley R."/>
            <person name="LaButti K."/>
            <person name="Andreopoulos B."/>
            <person name="Lipzen A."/>
            <person name="Chen C."/>
            <person name="Yan M."/>
            <person name="Daum C."/>
            <person name="Ng V."/>
            <person name="Clum A."/>
            <person name="Steindorff A."/>
            <person name="Ohm R.A."/>
            <person name="Martin F."/>
            <person name="Silar P."/>
            <person name="Natvig D.O."/>
            <person name="Lalanne C."/>
            <person name="Gautier V."/>
            <person name="Ament-Velasquez S.L."/>
            <person name="Kruys A."/>
            <person name="Hutchinson M.I."/>
            <person name="Powell A.J."/>
            <person name="Barry K."/>
            <person name="Miller A.N."/>
            <person name="Grigoriev I.V."/>
            <person name="Debuchy R."/>
            <person name="Gladieux P."/>
            <person name="Hiltunen Thoren M."/>
            <person name="Johannesson H."/>
        </authorList>
    </citation>
    <scope>NUCLEOTIDE SEQUENCE</scope>
    <source>
        <strain evidence="14">PSN293</strain>
    </source>
</reference>
<dbReference type="InterPro" id="IPR008427">
    <property type="entry name" value="Extracellular_membr_CFEM_dom"/>
</dbReference>
<dbReference type="EMBL" id="MU858062">
    <property type="protein sequence ID" value="KAK4217138.1"/>
    <property type="molecule type" value="Genomic_DNA"/>
</dbReference>
<evidence type="ECO:0000256" key="10">
    <source>
        <dbReference type="SAM" id="MobiDB-lite"/>
    </source>
</evidence>
<feature type="compositionally biased region" description="Polar residues" evidence="10">
    <location>
        <begin position="799"/>
        <end position="809"/>
    </location>
</feature>
<evidence type="ECO:0000256" key="3">
    <source>
        <dbReference type="ARBA" id="ARBA00010031"/>
    </source>
</evidence>
<feature type="region of interest" description="Disordered" evidence="10">
    <location>
        <begin position="845"/>
        <end position="888"/>
    </location>
</feature>
<feature type="compositionally biased region" description="Low complexity" evidence="10">
    <location>
        <begin position="146"/>
        <end position="187"/>
    </location>
</feature>
<feature type="compositionally biased region" description="Polar residues" evidence="10">
    <location>
        <begin position="537"/>
        <end position="557"/>
    </location>
</feature>
<feature type="compositionally biased region" description="Polar residues" evidence="10">
    <location>
        <begin position="575"/>
        <end position="587"/>
    </location>
</feature>
<feature type="signal peptide" evidence="12">
    <location>
        <begin position="1"/>
        <end position="27"/>
    </location>
</feature>
<evidence type="ECO:0000256" key="1">
    <source>
        <dbReference type="ARBA" id="ARBA00004589"/>
    </source>
</evidence>
<keyword evidence="11" id="KW-0812">Transmembrane</keyword>
<keyword evidence="15" id="KW-1185">Reference proteome</keyword>
<evidence type="ECO:0000256" key="8">
    <source>
        <dbReference type="ARBA" id="ARBA00023288"/>
    </source>
</evidence>
<feature type="domain" description="CFEM" evidence="13">
    <location>
        <begin position="16"/>
        <end position="143"/>
    </location>
</feature>
<feature type="transmembrane region" description="Helical" evidence="11">
    <location>
        <begin position="194"/>
        <end position="215"/>
    </location>
</feature>
<evidence type="ECO:0000256" key="2">
    <source>
        <dbReference type="ARBA" id="ARBA00004613"/>
    </source>
</evidence>
<proteinExistence type="inferred from homology"/>
<feature type="region of interest" description="Disordered" evidence="10">
    <location>
        <begin position="429"/>
        <end position="457"/>
    </location>
</feature>
<accession>A0AAN6YER2</accession>
<keyword evidence="11" id="KW-1133">Transmembrane helix</keyword>
<feature type="chain" id="PRO_5042990293" description="CFEM domain-containing protein" evidence="12">
    <location>
        <begin position="28"/>
        <end position="915"/>
    </location>
</feature>
<comment type="subcellular location">
    <subcellularLocation>
        <location evidence="1">Membrane</location>
        <topology evidence="1">Lipid-anchor</topology>
        <topology evidence="1">GPI-anchor</topology>
    </subcellularLocation>
    <subcellularLocation>
        <location evidence="2">Secreted</location>
    </subcellularLocation>
</comment>
<reference evidence="14" key="2">
    <citation type="submission" date="2023-05" db="EMBL/GenBank/DDBJ databases">
        <authorList>
            <consortium name="Lawrence Berkeley National Laboratory"/>
            <person name="Steindorff A."/>
            <person name="Hensen N."/>
            <person name="Bonometti L."/>
            <person name="Westerberg I."/>
            <person name="Brannstrom I.O."/>
            <person name="Guillou S."/>
            <person name="Cros-Aarteil S."/>
            <person name="Calhoun S."/>
            <person name="Haridas S."/>
            <person name="Kuo A."/>
            <person name="Mondo S."/>
            <person name="Pangilinan J."/>
            <person name="Riley R."/>
            <person name="Labutti K."/>
            <person name="Andreopoulos B."/>
            <person name="Lipzen A."/>
            <person name="Chen C."/>
            <person name="Yanf M."/>
            <person name="Daum C."/>
            <person name="Ng V."/>
            <person name="Clum A."/>
            <person name="Ohm R."/>
            <person name="Martin F."/>
            <person name="Silar P."/>
            <person name="Natvig D."/>
            <person name="Lalanne C."/>
            <person name="Gautier V."/>
            <person name="Ament-Velasquez S.L."/>
            <person name="Kruys A."/>
            <person name="Hutchinson M.I."/>
            <person name="Powell A.J."/>
            <person name="Barry K."/>
            <person name="Miller A.N."/>
            <person name="Grigoriev I.V."/>
            <person name="Debuchy R."/>
            <person name="Gladieux P."/>
            <person name="Thoren M.H."/>
            <person name="Johannesson H."/>
        </authorList>
    </citation>
    <scope>NUCLEOTIDE SEQUENCE</scope>
    <source>
        <strain evidence="14">PSN293</strain>
    </source>
</reference>
<feature type="compositionally biased region" description="Low complexity" evidence="10">
    <location>
        <begin position="635"/>
        <end position="671"/>
    </location>
</feature>
<feature type="region of interest" description="Disordered" evidence="10">
    <location>
        <begin position="343"/>
        <end position="409"/>
    </location>
</feature>
<evidence type="ECO:0000313" key="14">
    <source>
        <dbReference type="EMBL" id="KAK4217138.1"/>
    </source>
</evidence>
<feature type="compositionally biased region" description="Low complexity" evidence="10">
    <location>
        <begin position="767"/>
        <end position="776"/>
    </location>
</feature>
<feature type="compositionally biased region" description="Low complexity" evidence="10">
    <location>
        <begin position="810"/>
        <end position="819"/>
    </location>
</feature>
<evidence type="ECO:0000256" key="6">
    <source>
        <dbReference type="ARBA" id="ARBA00022729"/>
    </source>
</evidence>
<feature type="compositionally biased region" description="Low complexity" evidence="10">
    <location>
        <begin position="731"/>
        <end position="758"/>
    </location>
</feature>
<dbReference type="GO" id="GO:0005576">
    <property type="term" value="C:extracellular region"/>
    <property type="evidence" value="ECO:0007669"/>
    <property type="project" value="UniProtKB-SubCell"/>
</dbReference>
<dbReference type="PROSITE" id="PS52012">
    <property type="entry name" value="CFEM"/>
    <property type="match status" value="1"/>
</dbReference>
<evidence type="ECO:0000256" key="4">
    <source>
        <dbReference type="ARBA" id="ARBA00022525"/>
    </source>
</evidence>
<keyword evidence="8" id="KW-0449">Lipoprotein</keyword>
<gene>
    <name evidence="14" type="ORF">QBC37DRAFT_438351</name>
</gene>
<keyword evidence="5" id="KW-0325">Glycoprotein</keyword>
<keyword evidence="4" id="KW-0964">Secreted</keyword>
<evidence type="ECO:0000256" key="9">
    <source>
        <dbReference type="PROSITE-ProRule" id="PRU01356"/>
    </source>
</evidence>
<feature type="region of interest" description="Disordered" evidence="10">
    <location>
        <begin position="146"/>
        <end position="189"/>
    </location>
</feature>
<keyword evidence="11" id="KW-0472">Membrane</keyword>
<keyword evidence="7" id="KW-1015">Disulfide bond</keyword>
<feature type="compositionally biased region" description="Polar residues" evidence="10">
    <location>
        <begin position="623"/>
        <end position="633"/>
    </location>
</feature>
<evidence type="ECO:0000256" key="7">
    <source>
        <dbReference type="ARBA" id="ARBA00023157"/>
    </source>
</evidence>
<dbReference type="AlphaFoldDB" id="A0AAN6YER2"/>
<evidence type="ECO:0000256" key="12">
    <source>
        <dbReference type="SAM" id="SignalP"/>
    </source>
</evidence>
<keyword evidence="6 12" id="KW-0732">Signal</keyword>
<evidence type="ECO:0000256" key="5">
    <source>
        <dbReference type="ARBA" id="ARBA00022622"/>
    </source>
</evidence>
<dbReference type="Proteomes" id="UP001301769">
    <property type="component" value="Unassembled WGS sequence"/>
</dbReference>
<evidence type="ECO:0000256" key="11">
    <source>
        <dbReference type="SAM" id="Phobius"/>
    </source>
</evidence>